<dbReference type="EMBL" id="CP022657">
    <property type="protein sequence ID" value="ASS73685.1"/>
    <property type="molecule type" value="Genomic_DNA"/>
</dbReference>
<keyword evidence="3" id="KW-1185">Reference proteome</keyword>
<evidence type="ECO:0000313" key="3">
    <source>
        <dbReference type="Proteomes" id="UP000214688"/>
    </source>
</evidence>
<name>A0A223CWS5_9BACL</name>
<dbReference type="KEGG" id="tab:CIG75_00965"/>
<dbReference type="OrthoDB" id="128043at2"/>
<protein>
    <recommendedName>
        <fullName evidence="4">YtkA-like domain-containing protein</fullName>
    </recommendedName>
</protein>
<gene>
    <name evidence="2" type="ORF">CIG75_00965</name>
</gene>
<accession>A0A223CWS5</accession>
<dbReference type="RefSeq" id="WP_094234945.1">
    <property type="nucleotide sequence ID" value="NZ_CP022657.1"/>
</dbReference>
<organism evidence="2 3">
    <name type="scientific">Tumebacillus algifaecis</name>
    <dbReference type="NCBI Taxonomy" id="1214604"/>
    <lineage>
        <taxon>Bacteria</taxon>
        <taxon>Bacillati</taxon>
        <taxon>Bacillota</taxon>
        <taxon>Bacilli</taxon>
        <taxon>Bacillales</taxon>
        <taxon>Alicyclobacillaceae</taxon>
        <taxon>Tumebacillus</taxon>
    </lineage>
</organism>
<evidence type="ECO:0000313" key="2">
    <source>
        <dbReference type="EMBL" id="ASS73685.1"/>
    </source>
</evidence>
<dbReference type="Proteomes" id="UP000214688">
    <property type="component" value="Chromosome"/>
</dbReference>
<proteinExistence type="predicted"/>
<dbReference type="AlphaFoldDB" id="A0A223CWS5"/>
<sequence>MGGKKRVGAMMLVAGLLFLIGCGSGDQGAEKQSGHSGHGESHGSEQHSNHDASTKAVWAPEQAQAGAETAIRVHIQDEAGSAVEKFDVSHEKLMHLIVVSKDLAYFDHLHPKYLGGGDFEVTTTFPSGGAYKLIADYVPSGASKSTQTSWLNVEGGGATSVPLRVDPTNSKVIDGVKVALNFEQVKAGRDTKLSFVFSNAATQAPINDLEPYLGAVGHVVILSAGTDHYLHVHPVDEQAQGPEAAFMTNFPVQGIYKIWGQFQRGGKVFTVPFVVEVQE</sequence>
<evidence type="ECO:0008006" key="4">
    <source>
        <dbReference type="Google" id="ProtNLM"/>
    </source>
</evidence>
<evidence type="ECO:0000256" key="1">
    <source>
        <dbReference type="SAM" id="MobiDB-lite"/>
    </source>
</evidence>
<feature type="compositionally biased region" description="Basic and acidic residues" evidence="1">
    <location>
        <begin position="28"/>
        <end position="53"/>
    </location>
</feature>
<dbReference type="PROSITE" id="PS51257">
    <property type="entry name" value="PROKAR_LIPOPROTEIN"/>
    <property type="match status" value="1"/>
</dbReference>
<feature type="region of interest" description="Disordered" evidence="1">
    <location>
        <begin position="28"/>
        <end position="55"/>
    </location>
</feature>
<reference evidence="2 3" key="1">
    <citation type="journal article" date="2015" name="Int. J. Syst. Evol. Microbiol.">
        <title>Tumebacillus algifaecis sp. nov., isolated from decomposing algal scum.</title>
        <authorList>
            <person name="Wu Y.F."/>
            <person name="Zhang B."/>
            <person name="Xing P."/>
            <person name="Wu Q.L."/>
            <person name="Liu S.J."/>
        </authorList>
    </citation>
    <scope>NUCLEOTIDE SEQUENCE [LARGE SCALE GENOMIC DNA]</scope>
    <source>
        <strain evidence="2 3">THMBR28</strain>
    </source>
</reference>